<protein>
    <submittedName>
        <fullName evidence="2">Uncharacterized protein</fullName>
    </submittedName>
</protein>
<name>A0A2V1D868_9PLEO</name>
<evidence type="ECO:0000256" key="1">
    <source>
        <dbReference type="SAM" id="MobiDB-lite"/>
    </source>
</evidence>
<proteinExistence type="predicted"/>
<evidence type="ECO:0000313" key="2">
    <source>
        <dbReference type="EMBL" id="PVH94327.1"/>
    </source>
</evidence>
<reference evidence="2 3" key="1">
    <citation type="journal article" date="2018" name="Sci. Rep.">
        <title>Comparative genomics provides insights into the lifestyle and reveals functional heterogeneity of dark septate endophytic fungi.</title>
        <authorList>
            <person name="Knapp D.G."/>
            <person name="Nemeth J.B."/>
            <person name="Barry K."/>
            <person name="Hainaut M."/>
            <person name="Henrissat B."/>
            <person name="Johnson J."/>
            <person name="Kuo A."/>
            <person name="Lim J.H.P."/>
            <person name="Lipzen A."/>
            <person name="Nolan M."/>
            <person name="Ohm R.A."/>
            <person name="Tamas L."/>
            <person name="Grigoriev I.V."/>
            <person name="Spatafora J.W."/>
            <person name="Nagy L.G."/>
            <person name="Kovacs G.M."/>
        </authorList>
    </citation>
    <scope>NUCLEOTIDE SEQUENCE [LARGE SCALE GENOMIC DNA]</scope>
    <source>
        <strain evidence="2 3">DSE2036</strain>
    </source>
</reference>
<keyword evidence="3" id="KW-1185">Reference proteome</keyword>
<evidence type="ECO:0000313" key="3">
    <source>
        <dbReference type="Proteomes" id="UP000244855"/>
    </source>
</evidence>
<accession>A0A2V1D868</accession>
<dbReference type="Proteomes" id="UP000244855">
    <property type="component" value="Unassembled WGS sequence"/>
</dbReference>
<gene>
    <name evidence="2" type="ORF">DM02DRAFT_633814</name>
</gene>
<organism evidence="2 3">
    <name type="scientific">Periconia macrospinosa</name>
    <dbReference type="NCBI Taxonomy" id="97972"/>
    <lineage>
        <taxon>Eukaryota</taxon>
        <taxon>Fungi</taxon>
        <taxon>Dikarya</taxon>
        <taxon>Ascomycota</taxon>
        <taxon>Pezizomycotina</taxon>
        <taxon>Dothideomycetes</taxon>
        <taxon>Pleosporomycetidae</taxon>
        <taxon>Pleosporales</taxon>
        <taxon>Massarineae</taxon>
        <taxon>Periconiaceae</taxon>
        <taxon>Periconia</taxon>
    </lineage>
</organism>
<feature type="region of interest" description="Disordered" evidence="1">
    <location>
        <begin position="1"/>
        <end position="20"/>
    </location>
</feature>
<dbReference type="EMBL" id="KZ805540">
    <property type="protein sequence ID" value="PVH94327.1"/>
    <property type="molecule type" value="Genomic_DNA"/>
</dbReference>
<dbReference type="AlphaFoldDB" id="A0A2V1D868"/>
<sequence length="187" mass="20714">MAAPERQTGGASSPTLHSAKPTIPAHRAHHRNISPTGASCQLPKLELLREAFLLRTSTPLPISRNACPPCSPTTVRVAECVLHIRVPVTLPPRHAKKRNNTIYIAEAYSIMARMLDSWSMTVVARFARSRQILLQSHLKVHAAKSTTVSGKGDPSRWHSPDFRSICSLRWKGSEPLDTSRSPAFKER</sequence>